<dbReference type="Proteomes" id="UP000261520">
    <property type="component" value="Unplaced"/>
</dbReference>
<accession>A0A3B4AL89</accession>
<dbReference type="AlphaFoldDB" id="A0A3B4AL89"/>
<evidence type="ECO:0000259" key="1">
    <source>
        <dbReference type="Pfam" id="PF07292"/>
    </source>
</evidence>
<dbReference type="Pfam" id="PF07292">
    <property type="entry name" value="NID"/>
    <property type="match status" value="2"/>
</dbReference>
<dbReference type="STRING" id="409849.ENSPMGP00000017903"/>
<sequence>TPLTFQICADLPDKEVEFIKPKPGVDDVTSEAPIRGQFSVYQQGALLLKEGQALITFEEERDALPVCQMPSLCVRCPPRSVSYSCPRVLSLQIHLAVSRCDLDVSEVVSAMPNERVEDCLALSFSRPSRGGAEVQSVKFNPRKSTARIHFQRTGVAESLALRGEFSADLGFQTKVKVSPVFDVQLHKFQVNSCGVPKRTLLLDGIKDTGDEEEEQDQLEIHFQKPSNGGGEIEHTKYLVGVVLCSTWCCCRVE</sequence>
<dbReference type="GO" id="GO:0005737">
    <property type="term" value="C:cytoplasm"/>
    <property type="evidence" value="ECO:0007669"/>
    <property type="project" value="TreeGrafter"/>
</dbReference>
<dbReference type="InterPro" id="IPR009909">
    <property type="entry name" value="Nmi/IFP35_dom"/>
</dbReference>
<keyword evidence="3" id="KW-1185">Reference proteome</keyword>
<protein>
    <recommendedName>
        <fullName evidence="1">NID domain-containing protein</fullName>
    </recommendedName>
</protein>
<dbReference type="Ensembl" id="ENSPMGT00000019103.1">
    <property type="protein sequence ID" value="ENSPMGP00000017903.1"/>
    <property type="gene ID" value="ENSPMGG00000014649.1"/>
</dbReference>
<evidence type="ECO:0000313" key="2">
    <source>
        <dbReference type="Ensembl" id="ENSPMGP00000017903.1"/>
    </source>
</evidence>
<reference evidence="2" key="2">
    <citation type="submission" date="2025-09" db="UniProtKB">
        <authorList>
            <consortium name="Ensembl"/>
        </authorList>
    </citation>
    <scope>IDENTIFICATION</scope>
</reference>
<reference evidence="2" key="1">
    <citation type="submission" date="2025-08" db="UniProtKB">
        <authorList>
            <consortium name="Ensembl"/>
        </authorList>
    </citation>
    <scope>IDENTIFICATION</scope>
</reference>
<evidence type="ECO:0000313" key="3">
    <source>
        <dbReference type="Proteomes" id="UP000261520"/>
    </source>
</evidence>
<name>A0A3B4AL89_9GOBI</name>
<dbReference type="PANTHER" id="PTHR15225">
    <property type="entry name" value="INTERFERON-INDUCED PROTEIN 35/NMI N-MYC/STAT INTERACTING PROTEIN"/>
    <property type="match status" value="1"/>
</dbReference>
<feature type="domain" description="NID" evidence="1">
    <location>
        <begin position="53"/>
        <end position="135"/>
    </location>
</feature>
<proteinExistence type="predicted"/>
<feature type="domain" description="NID" evidence="1">
    <location>
        <begin position="146"/>
        <end position="234"/>
    </location>
</feature>
<organism evidence="2 3">
    <name type="scientific">Periophthalmus magnuspinnatus</name>
    <dbReference type="NCBI Taxonomy" id="409849"/>
    <lineage>
        <taxon>Eukaryota</taxon>
        <taxon>Metazoa</taxon>
        <taxon>Chordata</taxon>
        <taxon>Craniata</taxon>
        <taxon>Vertebrata</taxon>
        <taxon>Euteleostomi</taxon>
        <taxon>Actinopterygii</taxon>
        <taxon>Neopterygii</taxon>
        <taxon>Teleostei</taxon>
        <taxon>Neoteleostei</taxon>
        <taxon>Acanthomorphata</taxon>
        <taxon>Gobiaria</taxon>
        <taxon>Gobiiformes</taxon>
        <taxon>Gobioidei</taxon>
        <taxon>Gobiidae</taxon>
        <taxon>Oxudercinae</taxon>
        <taxon>Periophthalmus</taxon>
    </lineage>
</organism>
<dbReference type="PANTHER" id="PTHR15225:SF4">
    <property type="entry name" value="N-MYC-INTERACTOR"/>
    <property type="match status" value="1"/>
</dbReference>